<evidence type="ECO:0000256" key="1">
    <source>
        <dbReference type="SAM" id="MobiDB-lite"/>
    </source>
</evidence>
<organism evidence="2 3">
    <name type="scientific">Thalassiosira oceanica</name>
    <name type="common">Marine diatom</name>
    <dbReference type="NCBI Taxonomy" id="159749"/>
    <lineage>
        <taxon>Eukaryota</taxon>
        <taxon>Sar</taxon>
        <taxon>Stramenopiles</taxon>
        <taxon>Ochrophyta</taxon>
        <taxon>Bacillariophyta</taxon>
        <taxon>Coscinodiscophyceae</taxon>
        <taxon>Thalassiosirophycidae</taxon>
        <taxon>Thalassiosirales</taxon>
        <taxon>Thalassiosiraceae</taxon>
        <taxon>Thalassiosira</taxon>
    </lineage>
</organism>
<dbReference type="Proteomes" id="UP000266841">
    <property type="component" value="Unassembled WGS sequence"/>
</dbReference>
<keyword evidence="3" id="KW-1185">Reference proteome</keyword>
<feature type="non-terminal residue" evidence="2">
    <location>
        <position position="246"/>
    </location>
</feature>
<feature type="region of interest" description="Disordered" evidence="1">
    <location>
        <begin position="1"/>
        <end position="53"/>
    </location>
</feature>
<name>K0RNM9_THAOC</name>
<feature type="compositionally biased region" description="Low complexity" evidence="1">
    <location>
        <begin position="64"/>
        <end position="76"/>
    </location>
</feature>
<reference evidence="2 3" key="1">
    <citation type="journal article" date="2012" name="Genome Biol.">
        <title>Genome and low-iron response of an oceanic diatom adapted to chronic iron limitation.</title>
        <authorList>
            <person name="Lommer M."/>
            <person name="Specht M."/>
            <person name="Roy A.S."/>
            <person name="Kraemer L."/>
            <person name="Andreson R."/>
            <person name="Gutowska M.A."/>
            <person name="Wolf J."/>
            <person name="Bergner S.V."/>
            <person name="Schilhabel M.B."/>
            <person name="Klostermeier U.C."/>
            <person name="Beiko R.G."/>
            <person name="Rosenstiel P."/>
            <person name="Hippler M."/>
            <person name="Laroche J."/>
        </authorList>
    </citation>
    <scope>NUCLEOTIDE SEQUENCE [LARGE SCALE GENOMIC DNA]</scope>
    <source>
        <strain evidence="2 3">CCMP1005</strain>
    </source>
</reference>
<feature type="region of interest" description="Disordered" evidence="1">
    <location>
        <begin position="162"/>
        <end position="202"/>
    </location>
</feature>
<comment type="caution">
    <text evidence="2">The sequence shown here is derived from an EMBL/GenBank/DDBJ whole genome shotgun (WGS) entry which is preliminary data.</text>
</comment>
<feature type="compositionally biased region" description="Low complexity" evidence="1">
    <location>
        <begin position="17"/>
        <end position="28"/>
    </location>
</feature>
<dbReference type="AlphaFoldDB" id="K0RNM9"/>
<feature type="region of interest" description="Disordered" evidence="1">
    <location>
        <begin position="64"/>
        <end position="83"/>
    </location>
</feature>
<proteinExistence type="predicted"/>
<dbReference type="EMBL" id="AGNL01036855">
    <property type="protein sequence ID" value="EJK53869.1"/>
    <property type="molecule type" value="Genomic_DNA"/>
</dbReference>
<sequence>MSRKRPTSSRPPPHAHSGSSTKSSEGSTLGAGLGSGSGDQDGAPASYPAGRSPDIVVALSSPFSTSTSSCCRRGSGTYAQGSPLFAAGKAPERFTRARTFVGFAGEIRRNMRKRKAFDRNSEMEQRPPFAGTRSNLEGVEPTFWGQGNSVISNYDTNKTRLAEAASGPDGDDNEPGSEPPPHDRFRYVSTFTPSRRRSQAAVGKPSFPRFKVYYLPRRRVRFEPRPLDFPDLLLHDKRTYGRSEDH</sequence>
<evidence type="ECO:0000313" key="2">
    <source>
        <dbReference type="EMBL" id="EJK53869.1"/>
    </source>
</evidence>
<gene>
    <name evidence="2" type="ORF">THAOC_26610</name>
</gene>
<accession>K0RNM9</accession>
<feature type="region of interest" description="Disordered" evidence="1">
    <location>
        <begin position="114"/>
        <end position="142"/>
    </location>
</feature>
<feature type="compositionally biased region" description="Gly residues" evidence="1">
    <location>
        <begin position="29"/>
        <end position="39"/>
    </location>
</feature>
<evidence type="ECO:0000313" key="3">
    <source>
        <dbReference type="Proteomes" id="UP000266841"/>
    </source>
</evidence>
<protein>
    <submittedName>
        <fullName evidence="2">Uncharacterized protein</fullName>
    </submittedName>
</protein>